<name>A0A9P5PE38_9AGAR</name>
<accession>A0A9P5PE38</accession>
<dbReference type="Gene3D" id="3.40.50.1820">
    <property type="entry name" value="alpha/beta hydrolase"/>
    <property type="match status" value="1"/>
</dbReference>
<evidence type="ECO:0000313" key="1">
    <source>
        <dbReference type="EMBL" id="KAF9061032.1"/>
    </source>
</evidence>
<keyword evidence="2" id="KW-1185">Reference proteome</keyword>
<organism evidence="1 2">
    <name type="scientific">Rhodocollybia butyracea</name>
    <dbReference type="NCBI Taxonomy" id="206335"/>
    <lineage>
        <taxon>Eukaryota</taxon>
        <taxon>Fungi</taxon>
        <taxon>Dikarya</taxon>
        <taxon>Basidiomycota</taxon>
        <taxon>Agaricomycotina</taxon>
        <taxon>Agaricomycetes</taxon>
        <taxon>Agaricomycetidae</taxon>
        <taxon>Agaricales</taxon>
        <taxon>Marasmiineae</taxon>
        <taxon>Omphalotaceae</taxon>
        <taxon>Rhodocollybia</taxon>
    </lineage>
</organism>
<sequence length="152" mass="17616">NWSPEHFKEYRLTSYDIFLHRRAHSQQALSRISCPVKLLYGTNSMVYPAKYSEELFESMQQAGLNVSLQAVSNAPHYLCVDHGNDVNPLIHDFIWACVNDKENITIPTSIVSPWNEALQEDGWCPDVKNEFDDEFITVSFVCLFRFLLTMEH</sequence>
<proteinExistence type="predicted"/>
<feature type="non-terminal residue" evidence="1">
    <location>
        <position position="1"/>
    </location>
</feature>
<dbReference type="InterPro" id="IPR029058">
    <property type="entry name" value="AB_hydrolase_fold"/>
</dbReference>
<gene>
    <name evidence="1" type="ORF">BDP27DRAFT_1235842</name>
</gene>
<dbReference type="SUPFAM" id="SSF53474">
    <property type="entry name" value="alpha/beta-Hydrolases"/>
    <property type="match status" value="1"/>
</dbReference>
<comment type="caution">
    <text evidence="1">The sequence shown here is derived from an EMBL/GenBank/DDBJ whole genome shotgun (WGS) entry which is preliminary data.</text>
</comment>
<dbReference type="EMBL" id="JADNRY010000217">
    <property type="protein sequence ID" value="KAF9061032.1"/>
    <property type="molecule type" value="Genomic_DNA"/>
</dbReference>
<dbReference type="Proteomes" id="UP000772434">
    <property type="component" value="Unassembled WGS sequence"/>
</dbReference>
<dbReference type="OrthoDB" id="19657at2759"/>
<protein>
    <submittedName>
        <fullName evidence="1">Uncharacterized protein</fullName>
    </submittedName>
</protein>
<reference evidence="1" key="1">
    <citation type="submission" date="2020-11" db="EMBL/GenBank/DDBJ databases">
        <authorList>
            <consortium name="DOE Joint Genome Institute"/>
            <person name="Ahrendt S."/>
            <person name="Riley R."/>
            <person name="Andreopoulos W."/>
            <person name="Labutti K."/>
            <person name="Pangilinan J."/>
            <person name="Ruiz-Duenas F.J."/>
            <person name="Barrasa J.M."/>
            <person name="Sanchez-Garcia M."/>
            <person name="Camarero S."/>
            <person name="Miyauchi S."/>
            <person name="Serrano A."/>
            <person name="Linde D."/>
            <person name="Babiker R."/>
            <person name="Drula E."/>
            <person name="Ayuso-Fernandez I."/>
            <person name="Pacheco R."/>
            <person name="Padilla G."/>
            <person name="Ferreira P."/>
            <person name="Barriuso J."/>
            <person name="Kellner H."/>
            <person name="Castanera R."/>
            <person name="Alfaro M."/>
            <person name="Ramirez L."/>
            <person name="Pisabarro A.G."/>
            <person name="Kuo A."/>
            <person name="Tritt A."/>
            <person name="Lipzen A."/>
            <person name="He G."/>
            <person name="Yan M."/>
            <person name="Ng V."/>
            <person name="Cullen D."/>
            <person name="Martin F."/>
            <person name="Rosso M.-N."/>
            <person name="Henrissat B."/>
            <person name="Hibbett D."/>
            <person name="Martinez A.T."/>
            <person name="Grigoriev I.V."/>
        </authorList>
    </citation>
    <scope>NUCLEOTIDE SEQUENCE</scope>
    <source>
        <strain evidence="1">AH 40177</strain>
    </source>
</reference>
<evidence type="ECO:0000313" key="2">
    <source>
        <dbReference type="Proteomes" id="UP000772434"/>
    </source>
</evidence>
<dbReference type="AlphaFoldDB" id="A0A9P5PE38"/>